<dbReference type="InterPro" id="IPR014327">
    <property type="entry name" value="RNA_pol_sigma70_bacteroid"/>
</dbReference>
<evidence type="ECO:0000256" key="3">
    <source>
        <dbReference type="ARBA" id="ARBA00023082"/>
    </source>
</evidence>
<dbReference type="InterPro" id="IPR039425">
    <property type="entry name" value="RNA_pol_sigma-70-like"/>
</dbReference>
<dbReference type="Gene3D" id="1.10.10.10">
    <property type="entry name" value="Winged helix-like DNA-binding domain superfamily/Winged helix DNA-binding domain"/>
    <property type="match status" value="1"/>
</dbReference>
<dbReference type="InterPro" id="IPR013324">
    <property type="entry name" value="RNA_pol_sigma_r3/r4-like"/>
</dbReference>
<feature type="domain" description="RNA polymerase sigma-70 region 2" evidence="5">
    <location>
        <begin position="23"/>
        <end position="88"/>
    </location>
</feature>
<name>A0A2G1VTS4_9FLAO</name>
<keyword evidence="3" id="KW-0731">Sigma factor</keyword>
<dbReference type="InterPro" id="IPR036388">
    <property type="entry name" value="WH-like_DNA-bd_sf"/>
</dbReference>
<organism evidence="7 8">
    <name type="scientific">Leeuwenhoekiella nanhaiensis</name>
    <dbReference type="NCBI Taxonomy" id="1655491"/>
    <lineage>
        <taxon>Bacteria</taxon>
        <taxon>Pseudomonadati</taxon>
        <taxon>Bacteroidota</taxon>
        <taxon>Flavobacteriia</taxon>
        <taxon>Flavobacteriales</taxon>
        <taxon>Flavobacteriaceae</taxon>
        <taxon>Leeuwenhoekiella</taxon>
    </lineage>
</organism>
<dbReference type="Pfam" id="PF04542">
    <property type="entry name" value="Sigma70_r2"/>
    <property type="match status" value="1"/>
</dbReference>
<dbReference type="SUPFAM" id="SSF88946">
    <property type="entry name" value="Sigma2 domain of RNA polymerase sigma factors"/>
    <property type="match status" value="1"/>
</dbReference>
<dbReference type="AlphaFoldDB" id="A0A2G1VTS4"/>
<dbReference type="PANTHER" id="PTHR43133:SF46">
    <property type="entry name" value="RNA POLYMERASE SIGMA-70 FACTOR ECF SUBFAMILY"/>
    <property type="match status" value="1"/>
</dbReference>
<keyword evidence="2" id="KW-0805">Transcription regulation</keyword>
<dbReference type="PANTHER" id="PTHR43133">
    <property type="entry name" value="RNA POLYMERASE ECF-TYPE SIGMA FACTO"/>
    <property type="match status" value="1"/>
</dbReference>
<keyword evidence="8" id="KW-1185">Reference proteome</keyword>
<evidence type="ECO:0000259" key="5">
    <source>
        <dbReference type="Pfam" id="PF04542"/>
    </source>
</evidence>
<evidence type="ECO:0000259" key="6">
    <source>
        <dbReference type="Pfam" id="PF08281"/>
    </source>
</evidence>
<dbReference type="Pfam" id="PF08281">
    <property type="entry name" value="Sigma70_r4_2"/>
    <property type="match status" value="1"/>
</dbReference>
<dbReference type="GO" id="GO:0016987">
    <property type="term" value="F:sigma factor activity"/>
    <property type="evidence" value="ECO:0007669"/>
    <property type="project" value="UniProtKB-KW"/>
</dbReference>
<evidence type="ECO:0000313" key="7">
    <source>
        <dbReference type="EMBL" id="PHQ29839.1"/>
    </source>
</evidence>
<gene>
    <name evidence="7" type="ORF">CJ305_07675</name>
</gene>
<dbReference type="InterPro" id="IPR007627">
    <property type="entry name" value="RNA_pol_sigma70_r2"/>
</dbReference>
<feature type="domain" description="RNA polymerase sigma factor 70 region 4 type 2" evidence="6">
    <location>
        <begin position="119"/>
        <end position="169"/>
    </location>
</feature>
<dbReference type="EMBL" id="NQXA01000003">
    <property type="protein sequence ID" value="PHQ29839.1"/>
    <property type="molecule type" value="Genomic_DNA"/>
</dbReference>
<dbReference type="GO" id="GO:0006352">
    <property type="term" value="P:DNA-templated transcription initiation"/>
    <property type="evidence" value="ECO:0007669"/>
    <property type="project" value="InterPro"/>
</dbReference>
<dbReference type="Gene3D" id="1.10.1740.10">
    <property type="match status" value="1"/>
</dbReference>
<evidence type="ECO:0000313" key="8">
    <source>
        <dbReference type="Proteomes" id="UP000229433"/>
    </source>
</evidence>
<dbReference type="InterPro" id="IPR013249">
    <property type="entry name" value="RNA_pol_sigma70_r4_t2"/>
</dbReference>
<keyword evidence="4" id="KW-0804">Transcription</keyword>
<evidence type="ECO:0000256" key="4">
    <source>
        <dbReference type="ARBA" id="ARBA00023163"/>
    </source>
</evidence>
<dbReference type="InterPro" id="IPR014284">
    <property type="entry name" value="RNA_pol_sigma-70_dom"/>
</dbReference>
<dbReference type="NCBIfam" id="TIGR02985">
    <property type="entry name" value="Sig70_bacteroi1"/>
    <property type="match status" value="1"/>
</dbReference>
<accession>A0A2G1VTS4</accession>
<dbReference type="GO" id="GO:0003677">
    <property type="term" value="F:DNA binding"/>
    <property type="evidence" value="ECO:0007669"/>
    <property type="project" value="InterPro"/>
</dbReference>
<comment type="similarity">
    <text evidence="1">Belongs to the sigma-70 factor family. ECF subfamily.</text>
</comment>
<dbReference type="OrthoDB" id="665981at2"/>
<sequence length="187" mass="22089">MNYSDQELLALLDKHQKLGFDLIFERYWKRLYRYANTIYAEERICEDIVQEVFISLWEKSKTQKIFNLEAYLLRAVKFKVINHLRDLKFTREHQEVLNELCVPAKADQLLVCDDVEALIHYEIDKLPPKCKRVFVLSRFEDVPNAEIAQQLNISIRTVEKHISDALKHLRTSLPAGELSLIITLLFQ</sequence>
<dbReference type="RefSeq" id="WP_099645681.1">
    <property type="nucleotide sequence ID" value="NZ_KZ319289.1"/>
</dbReference>
<evidence type="ECO:0000256" key="1">
    <source>
        <dbReference type="ARBA" id="ARBA00010641"/>
    </source>
</evidence>
<dbReference type="InterPro" id="IPR013325">
    <property type="entry name" value="RNA_pol_sigma_r2"/>
</dbReference>
<dbReference type="Proteomes" id="UP000229433">
    <property type="component" value="Unassembled WGS sequence"/>
</dbReference>
<dbReference type="SUPFAM" id="SSF88659">
    <property type="entry name" value="Sigma3 and sigma4 domains of RNA polymerase sigma factors"/>
    <property type="match status" value="1"/>
</dbReference>
<dbReference type="NCBIfam" id="TIGR02937">
    <property type="entry name" value="sigma70-ECF"/>
    <property type="match status" value="1"/>
</dbReference>
<evidence type="ECO:0000256" key="2">
    <source>
        <dbReference type="ARBA" id="ARBA00023015"/>
    </source>
</evidence>
<protein>
    <submittedName>
        <fullName evidence="7">RNA polymerase sigma-70 factor</fullName>
    </submittedName>
</protein>
<proteinExistence type="inferred from homology"/>
<reference evidence="7 8" key="1">
    <citation type="submission" date="2017-08" db="EMBL/GenBank/DDBJ databases">
        <title>The whole genome shortgun sequences of strain Leeuwenhoekiella nanhaiensis G18 from the South China Sea.</title>
        <authorList>
            <person name="Liu Q."/>
        </authorList>
    </citation>
    <scope>NUCLEOTIDE SEQUENCE [LARGE SCALE GENOMIC DNA]</scope>
    <source>
        <strain evidence="7 8">G18</strain>
    </source>
</reference>
<comment type="caution">
    <text evidence="7">The sequence shown here is derived from an EMBL/GenBank/DDBJ whole genome shotgun (WGS) entry which is preliminary data.</text>
</comment>